<feature type="transmembrane region" description="Helical" evidence="2">
    <location>
        <begin position="110"/>
        <end position="131"/>
    </location>
</feature>
<feature type="region of interest" description="Disordered" evidence="1">
    <location>
        <begin position="312"/>
        <end position="342"/>
    </location>
</feature>
<reference evidence="3" key="1">
    <citation type="journal article" date="2014" name="Genome Announc.">
        <title>Draft genome sequence of Rhodosporidium toruloides CECT1137, an oleaginous yeast of biotechnological interest.</title>
        <authorList>
            <person name="Morin N."/>
            <person name="Calcas X."/>
            <person name="Devillers H."/>
            <person name="Durrens P."/>
            <person name="Sherman D.J."/>
            <person name="Nicaud J.-M."/>
            <person name="Neuveglise C."/>
        </authorList>
    </citation>
    <scope>NUCLEOTIDE SEQUENCE</scope>
    <source>
        <strain evidence="3">CECT1137</strain>
    </source>
</reference>
<keyword evidence="2" id="KW-1133">Transmembrane helix</keyword>
<name>A0A061BNJ0_RHOTO</name>
<feature type="transmembrane region" description="Helical" evidence="2">
    <location>
        <begin position="369"/>
        <end position="391"/>
    </location>
</feature>
<feature type="compositionally biased region" description="Polar residues" evidence="1">
    <location>
        <begin position="458"/>
        <end position="468"/>
    </location>
</feature>
<feature type="region of interest" description="Disordered" evidence="1">
    <location>
        <begin position="575"/>
        <end position="619"/>
    </location>
</feature>
<organism evidence="3">
    <name type="scientific">Rhodotorula toruloides</name>
    <name type="common">Yeast</name>
    <name type="synonym">Rhodosporidium toruloides</name>
    <dbReference type="NCBI Taxonomy" id="5286"/>
    <lineage>
        <taxon>Eukaryota</taxon>
        <taxon>Fungi</taxon>
        <taxon>Dikarya</taxon>
        <taxon>Basidiomycota</taxon>
        <taxon>Pucciniomycotina</taxon>
        <taxon>Microbotryomycetes</taxon>
        <taxon>Sporidiobolales</taxon>
        <taxon>Sporidiobolaceae</taxon>
        <taxon>Rhodotorula</taxon>
    </lineage>
</organism>
<dbReference type="OrthoDB" id="2535424at2759"/>
<evidence type="ECO:0000256" key="2">
    <source>
        <dbReference type="SAM" id="Phobius"/>
    </source>
</evidence>
<evidence type="ECO:0000313" key="3">
    <source>
        <dbReference type="EMBL" id="CDR49550.1"/>
    </source>
</evidence>
<feature type="compositionally biased region" description="Polar residues" evidence="1">
    <location>
        <begin position="318"/>
        <end position="333"/>
    </location>
</feature>
<feature type="transmembrane region" description="Helical" evidence="2">
    <location>
        <begin position="65"/>
        <end position="89"/>
    </location>
</feature>
<feature type="transmembrane region" description="Helical" evidence="2">
    <location>
        <begin position="184"/>
        <end position="211"/>
    </location>
</feature>
<accession>A0A061BNJ0</accession>
<dbReference type="AlphaFoldDB" id="A0A061BNJ0"/>
<gene>
    <name evidence="3" type="ORF">RHTO0S_28e00210g</name>
</gene>
<sequence length="619" mass="68831">MSASFLSGLNLTSILPPDSQWIAPWVTQVLQSVEGEIAQGHSPYPAFEQTVLRIFYPSVTPGFRAMLWFLAGLFSLSIIIVLASLVLRLQQGRFWLFHRVDKTIVIPNISTIYGICALAYAALGILSIVTAVRISKGERFPRYYLGLQAGWIAPLWVGFFCEAWATISAWYIRKKGAFYRESRWKTIVALTLPFLLPICAFVPVVVIMFIAAHSFNNGYRDAMSIVSQLKVYDQSWTPAKGLDIGNLLNFFTLGEKFGAEMRDYSKYVRIGYLYIAFTLLVTFAVYTTGASLEIRHLSATIKKLRAQGKMPRLRPRSPLTNFRRGTTSKSAQLPETKPEKSPVDPLDDEFFAGVKRQWTLLAWARNNRFYSACAIGLMLLVNAAMAFWLGVSPLSLMTNSAQFQVQLLVACWLNGILSTVVALLILFRSLDGSSPTVQHLRRYLPFLPFPPAISITDPSRATSLNTKQSRADGGAASHVDSRMDEPPKYPGSSWSNAHTPVMEERKGGTAFLEVPQQHAAVDFGLPETEYLDDEYDLDAALDNAWYGFGASHIAGRDPPEVDNLHVVLEMLERPASSMGEGTSSAVHTELGGGEGTSIRARTDSWDGSLRSQRSHERFD</sequence>
<feature type="transmembrane region" description="Helical" evidence="2">
    <location>
        <begin position="151"/>
        <end position="172"/>
    </location>
</feature>
<keyword evidence="2" id="KW-0812">Transmembrane</keyword>
<proteinExistence type="predicted"/>
<evidence type="ECO:0000256" key="1">
    <source>
        <dbReference type="SAM" id="MobiDB-lite"/>
    </source>
</evidence>
<feature type="region of interest" description="Disordered" evidence="1">
    <location>
        <begin position="458"/>
        <end position="496"/>
    </location>
</feature>
<feature type="transmembrane region" description="Helical" evidence="2">
    <location>
        <begin position="403"/>
        <end position="427"/>
    </location>
</feature>
<feature type="transmembrane region" description="Helical" evidence="2">
    <location>
        <begin position="271"/>
        <end position="292"/>
    </location>
</feature>
<keyword evidence="2" id="KW-0472">Membrane</keyword>
<protein>
    <submittedName>
        <fullName evidence="3">RHTO0S28e00210g1_1</fullName>
    </submittedName>
</protein>
<dbReference type="EMBL" id="LK052963">
    <property type="protein sequence ID" value="CDR49550.1"/>
    <property type="molecule type" value="Genomic_DNA"/>
</dbReference>